<evidence type="ECO:0000256" key="2">
    <source>
        <dbReference type="SAM" id="Phobius"/>
    </source>
</evidence>
<proteinExistence type="predicted"/>
<gene>
    <name evidence="4" type="ORF">FALBO_4576</name>
</gene>
<dbReference type="SUPFAM" id="SSF50370">
    <property type="entry name" value="Ricin B-like lectins"/>
    <property type="match status" value="1"/>
</dbReference>
<dbReference type="InterPro" id="IPR052895">
    <property type="entry name" value="HetReg/Transcr_Mod"/>
</dbReference>
<dbReference type="InterPro" id="IPR010730">
    <property type="entry name" value="HET"/>
</dbReference>
<sequence length="963" mass="107913">MADLKAATDIDPNVWYQLTEAAVDDYDGDFVSMLQPISQDDDLHVWPANAKAYWQFQPTGDKPGRYAIRCSMTTTQKQLSVCYRPKVPVHNRRTHACLLDSDGGIDQHWDVASWGNNGTYRLINVKNGTDYYLDCVPNGPVFMSPNHEGYQMRQHWLMTSVKNVDDAAYSTVFSNAPSSSTTDSATITNSASDTQSSASESSSVTSSQESLVPESSDSNGLSSGAIAGISVGATLVAVALAILAIFLWRRRRKTQSSKPVKTATVPPYGSTIGGEKPSSTPPSVQEMLHEHEIEGAGDEVYIRLLHLSPAENENDLIHCQLDPVRLGEHPSYEALSYCWGDPKQAFEITCNHESFHVTENLFVALKHLRKQDVERVLWIDAICINQEDPKERSAQVLLMGKIYSAAEQAVVWLGPDPMSDGVNRMFDLIGRFPKIEKFHINRQWKTLFDTMTPGADIYDYQDEGSQDDSTTKPPTLSVDDLDGLKATVRRTWWTRIWTIQELILPPTAVVMCGDLTAPWRGFVIAFTMTLGRVFEQRNDDFDADSSIPLPPTEITTSIVHARLFLNQPNTLKANPLFRELTNLLITYRWSAATDPKDKVYGLLGMANSAYGIEPDYTISTTACYTRATFAIISGSGCLDIFEGLKRPSCLSPTTLSDLPSWAPDWSYDFTSIPKEATYSSHVFRPMTREISQITNSLSEGESFAPFHASGPSKCFQARLMGDDTTLILRGFIIDMLEAVGENLEHPMPAPWEPSHNRVKSKVREKMRSQKIYEVLGQLWSAVKGWEDLAYECENLQTGPNETREEALLATLCKNRIPLNADRAAIFDHMRTCINATFDHSKMDVVLKMLRLQHMTPRLYRTLVEYSRDRRVVDDEGLWPLVMAVVSMRRAVYQRMARTKGGYLALVPEPSRVGNQIAILEGGKTPFVLRKVGQQWRILGDSYVHGIMFGEAWDEGKCSEMELI</sequence>
<dbReference type="Proteomes" id="UP000554235">
    <property type="component" value="Unassembled WGS sequence"/>
</dbReference>
<keyword evidence="2" id="KW-0472">Membrane</keyword>
<feature type="transmembrane region" description="Helical" evidence="2">
    <location>
        <begin position="225"/>
        <end position="248"/>
    </location>
</feature>
<dbReference type="OrthoDB" id="5416609at2759"/>
<feature type="domain" description="Heterokaryon incompatibility" evidence="3">
    <location>
        <begin position="332"/>
        <end position="501"/>
    </location>
</feature>
<dbReference type="Pfam" id="PF26639">
    <property type="entry name" value="Het-6_barrel"/>
    <property type="match status" value="1"/>
</dbReference>
<feature type="compositionally biased region" description="Low complexity" evidence="1">
    <location>
        <begin position="190"/>
        <end position="210"/>
    </location>
</feature>
<feature type="region of interest" description="Disordered" evidence="1">
    <location>
        <begin position="175"/>
        <end position="219"/>
    </location>
</feature>
<dbReference type="PANTHER" id="PTHR24148:SF73">
    <property type="entry name" value="HET DOMAIN PROTEIN (AFU_ORTHOLOGUE AFUA_8G01020)"/>
    <property type="match status" value="1"/>
</dbReference>
<name>A0A8H4LGB1_9HYPO</name>
<accession>A0A8H4LGB1</accession>
<dbReference type="AlphaFoldDB" id="A0A8H4LGB1"/>
<evidence type="ECO:0000259" key="3">
    <source>
        <dbReference type="Pfam" id="PF06985"/>
    </source>
</evidence>
<reference evidence="4 5" key="1">
    <citation type="submission" date="2020-01" db="EMBL/GenBank/DDBJ databases">
        <title>Identification and distribution of gene clusters putatively required for synthesis of sphingolipid metabolism inhibitors in phylogenetically diverse species of the filamentous fungus Fusarium.</title>
        <authorList>
            <person name="Kim H.-S."/>
            <person name="Busman M."/>
            <person name="Brown D.W."/>
            <person name="Divon H."/>
            <person name="Uhlig S."/>
            <person name="Proctor R.H."/>
        </authorList>
    </citation>
    <scope>NUCLEOTIDE SEQUENCE [LARGE SCALE GENOMIC DNA]</scope>
    <source>
        <strain evidence="4 5">NRRL 20459</strain>
    </source>
</reference>
<keyword evidence="2" id="KW-1133">Transmembrane helix</keyword>
<feature type="region of interest" description="Disordered" evidence="1">
    <location>
        <begin position="256"/>
        <end position="283"/>
    </location>
</feature>
<dbReference type="InterPro" id="IPR035992">
    <property type="entry name" value="Ricin_B-like_lectins"/>
</dbReference>
<organism evidence="4 5">
    <name type="scientific">Fusarium albosuccineum</name>
    <dbReference type="NCBI Taxonomy" id="1237068"/>
    <lineage>
        <taxon>Eukaryota</taxon>
        <taxon>Fungi</taxon>
        <taxon>Dikarya</taxon>
        <taxon>Ascomycota</taxon>
        <taxon>Pezizomycotina</taxon>
        <taxon>Sordariomycetes</taxon>
        <taxon>Hypocreomycetidae</taxon>
        <taxon>Hypocreales</taxon>
        <taxon>Nectriaceae</taxon>
        <taxon>Fusarium</taxon>
        <taxon>Fusarium decemcellulare species complex</taxon>
    </lineage>
</organism>
<evidence type="ECO:0000313" key="5">
    <source>
        <dbReference type="Proteomes" id="UP000554235"/>
    </source>
</evidence>
<dbReference type="Pfam" id="PF06985">
    <property type="entry name" value="HET"/>
    <property type="match status" value="1"/>
</dbReference>
<feature type="compositionally biased region" description="Polar residues" evidence="1">
    <location>
        <begin position="175"/>
        <end position="189"/>
    </location>
</feature>
<dbReference type="EMBL" id="JAADYS010000600">
    <property type="protein sequence ID" value="KAF4468521.1"/>
    <property type="molecule type" value="Genomic_DNA"/>
</dbReference>
<comment type="caution">
    <text evidence="4">The sequence shown here is derived from an EMBL/GenBank/DDBJ whole genome shotgun (WGS) entry which is preliminary data.</text>
</comment>
<dbReference type="PANTHER" id="PTHR24148">
    <property type="entry name" value="ANKYRIN REPEAT DOMAIN-CONTAINING PROTEIN 39 HOMOLOG-RELATED"/>
    <property type="match status" value="1"/>
</dbReference>
<keyword evidence="5" id="KW-1185">Reference proteome</keyword>
<keyword evidence="2" id="KW-0812">Transmembrane</keyword>
<evidence type="ECO:0000256" key="1">
    <source>
        <dbReference type="SAM" id="MobiDB-lite"/>
    </source>
</evidence>
<dbReference type="CDD" id="cd21699">
    <property type="entry name" value="JMTM_APP_like"/>
    <property type="match status" value="1"/>
</dbReference>
<evidence type="ECO:0000313" key="4">
    <source>
        <dbReference type="EMBL" id="KAF4468521.1"/>
    </source>
</evidence>
<protein>
    <submittedName>
        <fullName evidence="4">Heterokaryon incompatibility (Het-6OR allele)</fullName>
    </submittedName>
</protein>